<sequence length="72" mass="8114">MIEMKNKTVAGLLGIFLGDFGIHKFYLGRPGMGILYLLFSWTAIPAVIGFIEGVIYLLSSESEFQEKHGKRY</sequence>
<dbReference type="Pfam" id="PF05154">
    <property type="entry name" value="TM2"/>
    <property type="match status" value="1"/>
</dbReference>
<feature type="transmembrane region" description="Helical" evidence="5">
    <location>
        <begin position="33"/>
        <end position="58"/>
    </location>
</feature>
<gene>
    <name evidence="7" type="ORF">ACFSDB_08385</name>
</gene>
<protein>
    <submittedName>
        <fullName evidence="7">TM2 domain-containing protein</fullName>
    </submittedName>
</protein>
<name>A0ABW4QHG0_9BACL</name>
<evidence type="ECO:0000256" key="1">
    <source>
        <dbReference type="ARBA" id="ARBA00004141"/>
    </source>
</evidence>
<evidence type="ECO:0000259" key="6">
    <source>
        <dbReference type="Pfam" id="PF05154"/>
    </source>
</evidence>
<evidence type="ECO:0000256" key="3">
    <source>
        <dbReference type="ARBA" id="ARBA00022989"/>
    </source>
</evidence>
<dbReference type="InterPro" id="IPR007829">
    <property type="entry name" value="TM2"/>
</dbReference>
<keyword evidence="4 5" id="KW-0472">Membrane</keyword>
<feature type="domain" description="TM2" evidence="6">
    <location>
        <begin position="4"/>
        <end position="53"/>
    </location>
</feature>
<proteinExistence type="predicted"/>
<dbReference type="EMBL" id="JBHUFW010000005">
    <property type="protein sequence ID" value="MFD1862948.1"/>
    <property type="molecule type" value="Genomic_DNA"/>
</dbReference>
<evidence type="ECO:0000256" key="2">
    <source>
        <dbReference type="ARBA" id="ARBA00022692"/>
    </source>
</evidence>
<dbReference type="Proteomes" id="UP001597273">
    <property type="component" value="Unassembled WGS sequence"/>
</dbReference>
<evidence type="ECO:0000256" key="5">
    <source>
        <dbReference type="SAM" id="Phobius"/>
    </source>
</evidence>
<keyword evidence="3 5" id="KW-1133">Transmembrane helix</keyword>
<comment type="caution">
    <text evidence="7">The sequence shown here is derived from an EMBL/GenBank/DDBJ whole genome shotgun (WGS) entry which is preliminary data.</text>
</comment>
<reference evidence="8" key="1">
    <citation type="journal article" date="2019" name="Int. J. Syst. Evol. Microbiol.">
        <title>The Global Catalogue of Microorganisms (GCM) 10K type strain sequencing project: providing services to taxonomists for standard genome sequencing and annotation.</title>
        <authorList>
            <consortium name="The Broad Institute Genomics Platform"/>
            <consortium name="The Broad Institute Genome Sequencing Center for Infectious Disease"/>
            <person name="Wu L."/>
            <person name="Ma J."/>
        </authorList>
    </citation>
    <scope>NUCLEOTIDE SEQUENCE [LARGE SCALE GENOMIC DNA]</scope>
    <source>
        <strain evidence="8">CGMCC 1.15475</strain>
    </source>
</reference>
<keyword evidence="8" id="KW-1185">Reference proteome</keyword>
<evidence type="ECO:0000313" key="8">
    <source>
        <dbReference type="Proteomes" id="UP001597273"/>
    </source>
</evidence>
<evidence type="ECO:0000313" key="7">
    <source>
        <dbReference type="EMBL" id="MFD1862948.1"/>
    </source>
</evidence>
<keyword evidence="2 5" id="KW-0812">Transmembrane</keyword>
<dbReference type="RefSeq" id="WP_377339749.1">
    <property type="nucleotide sequence ID" value="NZ_JBHUFW010000005.1"/>
</dbReference>
<evidence type="ECO:0000256" key="4">
    <source>
        <dbReference type="ARBA" id="ARBA00023136"/>
    </source>
</evidence>
<comment type="subcellular location">
    <subcellularLocation>
        <location evidence="1">Membrane</location>
        <topology evidence="1">Multi-pass membrane protein</topology>
    </subcellularLocation>
</comment>
<accession>A0ABW4QHG0</accession>
<organism evidence="7 8">
    <name type="scientific">Planococcus chinensis</name>
    <dbReference type="NCBI Taxonomy" id="272917"/>
    <lineage>
        <taxon>Bacteria</taxon>
        <taxon>Bacillati</taxon>
        <taxon>Bacillota</taxon>
        <taxon>Bacilli</taxon>
        <taxon>Bacillales</taxon>
        <taxon>Caryophanaceae</taxon>
        <taxon>Planococcus</taxon>
    </lineage>
</organism>